<feature type="region of interest" description="Disordered" evidence="1">
    <location>
        <begin position="1"/>
        <end position="32"/>
    </location>
</feature>
<evidence type="ECO:0000313" key="3">
    <source>
        <dbReference type="Proteomes" id="UP001430374"/>
    </source>
</evidence>
<organism evidence="2 3">
    <name type="scientific">Chryseobacterium indicum</name>
    <dbReference type="NCBI Taxonomy" id="2766954"/>
    <lineage>
        <taxon>Bacteria</taxon>
        <taxon>Pseudomonadati</taxon>
        <taxon>Bacteroidota</taxon>
        <taxon>Flavobacteriia</taxon>
        <taxon>Flavobacteriales</taxon>
        <taxon>Weeksellaceae</taxon>
        <taxon>Chryseobacterium group</taxon>
        <taxon>Chryseobacterium</taxon>
    </lineage>
</organism>
<proteinExistence type="predicted"/>
<reference evidence="2" key="1">
    <citation type="submission" date="2021-08" db="EMBL/GenBank/DDBJ databases">
        <title>Complete genome sequence of Chryseobacterium sp strain PS-8.</title>
        <authorList>
            <person name="Das S.K."/>
        </authorList>
    </citation>
    <scope>NUCLEOTIDE SEQUENCE</scope>
    <source>
        <strain evidence="2">PS-8</strain>
    </source>
</reference>
<evidence type="ECO:0000256" key="1">
    <source>
        <dbReference type="SAM" id="MobiDB-lite"/>
    </source>
</evidence>
<keyword evidence="3" id="KW-1185">Reference proteome</keyword>
<dbReference type="RefSeq" id="WP_235132396.1">
    <property type="nucleotide sequence ID" value="NZ_JACSGT010000002.1"/>
</dbReference>
<accession>A0ABS9C903</accession>
<comment type="caution">
    <text evidence="2">The sequence shown here is derived from an EMBL/GenBank/DDBJ whole genome shotgun (WGS) entry which is preliminary data.</text>
</comment>
<name>A0ABS9C903_9FLAO</name>
<dbReference type="EMBL" id="JACSGT010000002">
    <property type="protein sequence ID" value="MCF2221050.1"/>
    <property type="molecule type" value="Genomic_DNA"/>
</dbReference>
<dbReference type="Proteomes" id="UP001430374">
    <property type="component" value="Unassembled WGS sequence"/>
</dbReference>
<sequence length="89" mass="10840">MREKNQETRSKNQEAEESTKQNEASQREQKLQKLREEYMSEEFILEVLESYQNHFLYALMKKDYENAKVNKFLQAFIDKKLLEMDTIQN</sequence>
<protein>
    <submittedName>
        <fullName evidence="2">Uncharacterized protein</fullName>
    </submittedName>
</protein>
<gene>
    <name evidence="2" type="ORF">H9Q08_17325</name>
</gene>
<evidence type="ECO:0000313" key="2">
    <source>
        <dbReference type="EMBL" id="MCF2221050.1"/>
    </source>
</evidence>